<protein>
    <submittedName>
        <fullName evidence="1">Uncharacterized protein</fullName>
    </submittedName>
</protein>
<keyword evidence="2" id="KW-1185">Reference proteome</keyword>
<proteinExistence type="predicted"/>
<sequence length="269" mass="29254">MNTSGSPLPRQLPAGACVSHAIKSVRNNIGYAFRISWPWYLVLAALNIGTLAFASFALAGGIEVHPGFYVPIAIVVALVTILAFASIAVNWHRYILLDQVPVGAELFRLDGLTWRYVGNVWLIGLIVGVVFMIGMLPLMLLGSLSEVIGVVAVIIGLAGFMFVVISTYRLSVKLPAIAIGRRDFSLSDAWAATRDNKLPIFLVILFQFLLLIGVALVFLALDFTLALIGPTITLVISQLIQAFLGWLLAIFNVTILTSLYGFFVEGRDF</sequence>
<dbReference type="Proteomes" id="UP000616151">
    <property type="component" value="Unassembled WGS sequence"/>
</dbReference>
<evidence type="ECO:0000313" key="2">
    <source>
        <dbReference type="Proteomes" id="UP000616151"/>
    </source>
</evidence>
<gene>
    <name evidence="1" type="ORF">JHL16_15390</name>
</gene>
<organism evidence="1 2">
    <name type="scientific">Taklimakanibacter albus</name>
    <dbReference type="NCBI Taxonomy" id="2800327"/>
    <lineage>
        <taxon>Bacteria</taxon>
        <taxon>Pseudomonadati</taxon>
        <taxon>Pseudomonadota</taxon>
        <taxon>Alphaproteobacteria</taxon>
        <taxon>Hyphomicrobiales</taxon>
        <taxon>Aestuariivirgaceae</taxon>
        <taxon>Taklimakanibacter</taxon>
    </lineage>
</organism>
<evidence type="ECO:0000313" key="1">
    <source>
        <dbReference type="EMBL" id="MBK1867741.1"/>
    </source>
</evidence>
<accession>A0ACC5R5E8</accession>
<dbReference type="EMBL" id="JAENHL010000007">
    <property type="protein sequence ID" value="MBK1867741.1"/>
    <property type="molecule type" value="Genomic_DNA"/>
</dbReference>
<reference evidence="1" key="1">
    <citation type="submission" date="2021-01" db="EMBL/GenBank/DDBJ databases">
        <authorList>
            <person name="Sun Q."/>
        </authorList>
    </citation>
    <scope>NUCLEOTIDE SEQUENCE</scope>
    <source>
        <strain evidence="1">YIM B02566</strain>
    </source>
</reference>
<name>A0ACC5R5E8_9HYPH</name>
<comment type="caution">
    <text evidence="1">The sequence shown here is derived from an EMBL/GenBank/DDBJ whole genome shotgun (WGS) entry which is preliminary data.</text>
</comment>